<evidence type="ECO:0000313" key="2">
    <source>
        <dbReference type="EMBL" id="XCA47505.1"/>
    </source>
</evidence>
<evidence type="ECO:0000256" key="1">
    <source>
        <dbReference type="SAM" id="Phobius"/>
    </source>
</evidence>
<dbReference type="EMBL" id="PP911589">
    <property type="protein sequence ID" value="XCA47505.1"/>
    <property type="molecule type" value="Genomic_DNA"/>
</dbReference>
<keyword evidence="1" id="KW-1133">Transmembrane helix</keyword>
<keyword evidence="1" id="KW-0812">Transmembrane</keyword>
<feature type="transmembrane region" description="Helical" evidence="1">
    <location>
        <begin position="38"/>
        <end position="58"/>
    </location>
</feature>
<sequence>MKLRPVEHVIFEAIVIGILNVGLLSLLNKIPSLNTTSLFVKLFIGGALIHILFEYSGANQWWCETTYR</sequence>
<proteinExistence type="predicted"/>
<keyword evidence="1" id="KW-0472">Membrane</keyword>
<name>A0AAU7YPN0_9PHYC</name>
<protein>
    <submittedName>
        <fullName evidence="2">Uncharacterized protein</fullName>
    </submittedName>
</protein>
<accession>A0AAU7YPN0</accession>
<reference evidence="2" key="1">
    <citation type="submission" date="2024-06" db="EMBL/GenBank/DDBJ databases">
        <title>Evidence of context-dependent and transient costs of resisting viral infection in isolates of the marine microalga Micromonas sp. (class Mamiellophyceae).</title>
        <authorList>
            <person name="Bedi de Silva A."/>
            <person name="Schvarcz C.R."/>
            <person name="Steward G.R."/>
            <person name="Edwards K.F."/>
        </authorList>
    </citation>
    <scope>NUCLEOTIDE SEQUENCE</scope>
    <source>
        <strain evidence="2">McV-KB2</strain>
    </source>
</reference>
<feature type="transmembrane region" description="Helical" evidence="1">
    <location>
        <begin position="6"/>
        <end position="26"/>
    </location>
</feature>
<organism evidence="2">
    <name type="scientific">Micromonas commoda virus</name>
    <dbReference type="NCBI Taxonomy" id="3057169"/>
    <lineage>
        <taxon>Viruses</taxon>
        <taxon>Varidnaviria</taxon>
        <taxon>Bamfordvirae</taxon>
        <taxon>Nucleocytoviricota</taxon>
        <taxon>Megaviricetes</taxon>
        <taxon>Algavirales</taxon>
        <taxon>Phycodnaviridae</taxon>
    </lineage>
</organism>